<organism evidence="2 3">
    <name type="scientific">Clarias magur</name>
    <name type="common">Asian catfish</name>
    <name type="synonym">Macropteronotus magur</name>
    <dbReference type="NCBI Taxonomy" id="1594786"/>
    <lineage>
        <taxon>Eukaryota</taxon>
        <taxon>Metazoa</taxon>
        <taxon>Chordata</taxon>
        <taxon>Craniata</taxon>
        <taxon>Vertebrata</taxon>
        <taxon>Euteleostomi</taxon>
        <taxon>Actinopterygii</taxon>
        <taxon>Neopterygii</taxon>
        <taxon>Teleostei</taxon>
        <taxon>Ostariophysi</taxon>
        <taxon>Siluriformes</taxon>
        <taxon>Clariidae</taxon>
        <taxon>Clarias</taxon>
    </lineage>
</organism>
<gene>
    <name evidence="2" type="ORF">DAT39_001349</name>
</gene>
<feature type="compositionally biased region" description="Basic and acidic residues" evidence="1">
    <location>
        <begin position="31"/>
        <end position="44"/>
    </location>
</feature>
<dbReference type="EMBL" id="QNUK01000009">
    <property type="protein sequence ID" value="KAF5908917.1"/>
    <property type="molecule type" value="Genomic_DNA"/>
</dbReference>
<proteinExistence type="predicted"/>
<evidence type="ECO:0000313" key="3">
    <source>
        <dbReference type="Proteomes" id="UP000727407"/>
    </source>
</evidence>
<keyword evidence="3" id="KW-1185">Reference proteome</keyword>
<feature type="region of interest" description="Disordered" evidence="1">
    <location>
        <begin position="31"/>
        <end position="51"/>
    </location>
</feature>
<feature type="non-terminal residue" evidence="2">
    <location>
        <position position="51"/>
    </location>
</feature>
<dbReference type="Proteomes" id="UP000727407">
    <property type="component" value="Unassembled WGS sequence"/>
</dbReference>
<reference evidence="2" key="1">
    <citation type="submission" date="2020-07" db="EMBL/GenBank/DDBJ databases">
        <title>Clarias magur genome sequencing, assembly and annotation.</title>
        <authorList>
            <person name="Kushwaha B."/>
            <person name="Kumar R."/>
            <person name="Das P."/>
            <person name="Joshi C.G."/>
            <person name="Kumar D."/>
            <person name="Nagpure N.S."/>
            <person name="Pandey M."/>
            <person name="Agarwal S."/>
            <person name="Srivastava S."/>
            <person name="Singh M."/>
            <person name="Sahoo L."/>
            <person name="Jayasankar P."/>
            <person name="Meher P.K."/>
            <person name="Koringa P.G."/>
            <person name="Iquebal M.A."/>
            <person name="Das S.P."/>
            <person name="Bit A."/>
            <person name="Patnaik S."/>
            <person name="Patel N."/>
            <person name="Shah T.M."/>
            <person name="Hinsu A."/>
            <person name="Jena J.K."/>
        </authorList>
    </citation>
    <scope>NUCLEOTIDE SEQUENCE</scope>
    <source>
        <strain evidence="2">CIFAMagur01</strain>
        <tissue evidence="2">Testis</tissue>
    </source>
</reference>
<comment type="caution">
    <text evidence="2">The sequence shown here is derived from an EMBL/GenBank/DDBJ whole genome shotgun (WGS) entry which is preliminary data.</text>
</comment>
<evidence type="ECO:0000313" key="2">
    <source>
        <dbReference type="EMBL" id="KAF5908917.1"/>
    </source>
</evidence>
<dbReference type="AlphaFoldDB" id="A0A8J4UX40"/>
<protein>
    <submittedName>
        <fullName evidence="2">Glyceraldehyde-3-phosphate dehydrogenase</fullName>
    </submittedName>
</protein>
<evidence type="ECO:0000256" key="1">
    <source>
        <dbReference type="SAM" id="MobiDB-lite"/>
    </source>
</evidence>
<accession>A0A8J4UX40</accession>
<sequence>RSASLSEGVKCGGGAGRLDHVTLLISHHEAFDPSQHHLDPDSFFRPRQSHT</sequence>
<feature type="non-terminal residue" evidence="2">
    <location>
        <position position="1"/>
    </location>
</feature>
<name>A0A8J4UX40_CLAMG</name>